<dbReference type="Gene3D" id="3.40.30.10">
    <property type="entry name" value="Glutaredoxin"/>
    <property type="match status" value="1"/>
</dbReference>
<evidence type="ECO:0000259" key="3">
    <source>
        <dbReference type="Pfam" id="PF13511"/>
    </source>
</evidence>
<dbReference type="GO" id="GO:0009055">
    <property type="term" value="F:electron transfer activity"/>
    <property type="evidence" value="ECO:0007669"/>
    <property type="project" value="TreeGrafter"/>
</dbReference>
<dbReference type="SUPFAM" id="SSF52833">
    <property type="entry name" value="Thioredoxin-like"/>
    <property type="match status" value="1"/>
</dbReference>
<dbReference type="RefSeq" id="WP_236986073.1">
    <property type="nucleotide sequence ID" value="NZ_AP023086.1"/>
</dbReference>
<gene>
    <name evidence="4" type="ORF">MARGE09_P0777</name>
</gene>
<feature type="signal peptide" evidence="1">
    <location>
        <begin position="1"/>
        <end position="19"/>
    </location>
</feature>
<dbReference type="Proteomes" id="UP001320119">
    <property type="component" value="Chromosome"/>
</dbReference>
<evidence type="ECO:0000313" key="5">
    <source>
        <dbReference type="Proteomes" id="UP001320119"/>
    </source>
</evidence>
<keyword evidence="1" id="KW-0732">Signal</keyword>
<name>A0AAN1WFD0_9GAMM</name>
<sequence length="148" mass="16119">MLKLLCCAALLCAATCACADIYQWTDANGKVHYTDRPDDTAVAKAGGTVKKVETRINTFESAEAGVGGADKPVTKQVEMYATTWCGYCKKARRYMAKHGIAYVEYDIEADPAANARHKALGGRGVPLILVDGRKMNGFSEKGFERIYN</sequence>
<dbReference type="GO" id="GO:0045454">
    <property type="term" value="P:cell redox homeostasis"/>
    <property type="evidence" value="ECO:0007669"/>
    <property type="project" value="TreeGrafter"/>
</dbReference>
<dbReference type="InterPro" id="IPR036249">
    <property type="entry name" value="Thioredoxin-like_sf"/>
</dbReference>
<dbReference type="InterPro" id="IPR051548">
    <property type="entry name" value="Grx-like_ET"/>
</dbReference>
<dbReference type="PROSITE" id="PS51354">
    <property type="entry name" value="GLUTAREDOXIN_2"/>
    <property type="match status" value="1"/>
</dbReference>
<dbReference type="PANTHER" id="PTHR34386:SF1">
    <property type="entry name" value="GLUTAREDOXIN-LIKE PROTEIN NRDH"/>
    <property type="match status" value="1"/>
</dbReference>
<protein>
    <recommendedName>
        <fullName evidence="6">Glutaredoxin</fullName>
    </recommendedName>
</protein>
<evidence type="ECO:0000259" key="2">
    <source>
        <dbReference type="Pfam" id="PF00462"/>
    </source>
</evidence>
<feature type="domain" description="DUF4124" evidence="3">
    <location>
        <begin position="8"/>
        <end position="46"/>
    </location>
</feature>
<dbReference type="EMBL" id="AP023086">
    <property type="protein sequence ID" value="BCD96577.1"/>
    <property type="molecule type" value="Genomic_DNA"/>
</dbReference>
<evidence type="ECO:0000256" key="1">
    <source>
        <dbReference type="SAM" id="SignalP"/>
    </source>
</evidence>
<dbReference type="CDD" id="cd02976">
    <property type="entry name" value="NrdH"/>
    <property type="match status" value="1"/>
</dbReference>
<dbReference type="Pfam" id="PF00462">
    <property type="entry name" value="Glutaredoxin"/>
    <property type="match status" value="1"/>
</dbReference>
<evidence type="ECO:0008006" key="6">
    <source>
        <dbReference type="Google" id="ProtNLM"/>
    </source>
</evidence>
<dbReference type="KEGG" id="marq:MARGE09_P0777"/>
<dbReference type="PANTHER" id="PTHR34386">
    <property type="entry name" value="GLUTAREDOXIN"/>
    <property type="match status" value="1"/>
</dbReference>
<feature type="chain" id="PRO_5042908181" description="Glutaredoxin" evidence="1">
    <location>
        <begin position="20"/>
        <end position="148"/>
    </location>
</feature>
<dbReference type="AlphaFoldDB" id="A0AAN1WFD0"/>
<dbReference type="Pfam" id="PF13511">
    <property type="entry name" value="DUF4124"/>
    <property type="match status" value="1"/>
</dbReference>
<feature type="domain" description="Glutaredoxin" evidence="2">
    <location>
        <begin position="77"/>
        <end position="133"/>
    </location>
</feature>
<accession>A0AAN1WFD0</accession>
<dbReference type="InterPro" id="IPR002109">
    <property type="entry name" value="Glutaredoxin"/>
</dbReference>
<evidence type="ECO:0000313" key="4">
    <source>
        <dbReference type="EMBL" id="BCD96577.1"/>
    </source>
</evidence>
<proteinExistence type="predicted"/>
<reference evidence="4 5" key="1">
    <citation type="journal article" date="2022" name="IScience">
        <title>An ultrasensitive nanofiber-based assay for enzymatic hydrolysis and deep-sea microbial degradation of cellulose.</title>
        <authorList>
            <person name="Tsudome M."/>
            <person name="Tachioka M."/>
            <person name="Miyazaki M."/>
            <person name="Uchimura K."/>
            <person name="Tsuda M."/>
            <person name="Takaki Y."/>
            <person name="Deguchi S."/>
        </authorList>
    </citation>
    <scope>NUCLEOTIDE SEQUENCE [LARGE SCALE GENOMIC DNA]</scope>
    <source>
        <strain evidence="4 5">GE09</strain>
    </source>
</reference>
<dbReference type="InterPro" id="IPR025392">
    <property type="entry name" value="DUF4124"/>
</dbReference>
<keyword evidence="5" id="KW-1185">Reference proteome</keyword>
<organism evidence="4 5">
    <name type="scientific">Marinagarivorans cellulosilyticus</name>
    <dbReference type="NCBI Taxonomy" id="2721545"/>
    <lineage>
        <taxon>Bacteria</taxon>
        <taxon>Pseudomonadati</taxon>
        <taxon>Pseudomonadota</taxon>
        <taxon>Gammaproteobacteria</taxon>
        <taxon>Cellvibrionales</taxon>
        <taxon>Cellvibrionaceae</taxon>
        <taxon>Marinagarivorans</taxon>
    </lineage>
</organism>
<dbReference type="PROSITE" id="PS51257">
    <property type="entry name" value="PROKAR_LIPOPROTEIN"/>
    <property type="match status" value="1"/>
</dbReference>